<reference evidence="1" key="1">
    <citation type="submission" date="2016-01" db="EMBL/GenBank/DDBJ databases">
        <authorList>
            <person name="Peeters C."/>
        </authorList>
    </citation>
    <scope>NUCLEOTIDE SEQUENCE [LARGE SCALE GENOMIC DNA]</scope>
    <source>
        <strain evidence="1">LMG 22940</strain>
    </source>
</reference>
<accession>A0A158KPQ1</accession>
<dbReference type="Proteomes" id="UP000054770">
    <property type="component" value="Unassembled WGS sequence"/>
</dbReference>
<sequence length="173" mass="18748">MKPTILFTTLIVMAGLNAPHESLAADAERRAQVAQRGAQVMPFSLKATTHIFSKSDDGGSQRVIAKNPSDGVQIRLIREHLREIQAHFQRGDFSGPARTHGPDMPGLAQLEAAKPGQISIAYKDIKSGGQITYRSDDPKLVSSLHAWFDAQLSDHGADAVDGQMHHHAGMPQP</sequence>
<dbReference type="OrthoDB" id="5573113at2"/>
<dbReference type="RefSeq" id="WP_087648685.1">
    <property type="nucleotide sequence ID" value="NZ_FCON02000131.1"/>
</dbReference>
<dbReference type="EMBL" id="FCON02000131">
    <property type="protein sequence ID" value="SAL83054.1"/>
    <property type="molecule type" value="Genomic_DNA"/>
</dbReference>
<gene>
    <name evidence="1" type="ORF">AWB68_06757</name>
</gene>
<evidence type="ECO:0008006" key="3">
    <source>
        <dbReference type="Google" id="ProtNLM"/>
    </source>
</evidence>
<protein>
    <recommendedName>
        <fullName evidence="3">Aspartate carbamoyltransferase</fullName>
    </recommendedName>
</protein>
<evidence type="ECO:0000313" key="1">
    <source>
        <dbReference type="EMBL" id="SAL83054.1"/>
    </source>
</evidence>
<keyword evidence="2" id="KW-1185">Reference proteome</keyword>
<proteinExistence type="predicted"/>
<comment type="caution">
    <text evidence="1">The sequence shown here is derived from an EMBL/GenBank/DDBJ whole genome shotgun (WGS) entry which is preliminary data.</text>
</comment>
<organism evidence="1 2">
    <name type="scientific">Caballeronia choica</name>
    <dbReference type="NCBI Taxonomy" id="326476"/>
    <lineage>
        <taxon>Bacteria</taxon>
        <taxon>Pseudomonadati</taxon>
        <taxon>Pseudomonadota</taxon>
        <taxon>Betaproteobacteria</taxon>
        <taxon>Burkholderiales</taxon>
        <taxon>Burkholderiaceae</taxon>
        <taxon>Caballeronia</taxon>
    </lineage>
</organism>
<name>A0A158KPQ1_9BURK</name>
<evidence type="ECO:0000313" key="2">
    <source>
        <dbReference type="Proteomes" id="UP000054770"/>
    </source>
</evidence>
<dbReference type="AlphaFoldDB" id="A0A158KPQ1"/>